<feature type="compositionally biased region" description="Polar residues" evidence="1">
    <location>
        <begin position="9"/>
        <end position="21"/>
    </location>
</feature>
<accession>A0A2J6SDQ7</accession>
<dbReference type="Pfam" id="PF06985">
    <property type="entry name" value="HET"/>
    <property type="match status" value="1"/>
</dbReference>
<name>A0A2J6SDQ7_HYAVF</name>
<keyword evidence="4" id="KW-1185">Reference proteome</keyword>
<feature type="region of interest" description="Disordered" evidence="1">
    <location>
        <begin position="1"/>
        <end position="23"/>
    </location>
</feature>
<dbReference type="EMBL" id="KZ613937">
    <property type="protein sequence ID" value="PMD48905.1"/>
    <property type="molecule type" value="Genomic_DNA"/>
</dbReference>
<dbReference type="PANTHER" id="PTHR24148">
    <property type="entry name" value="ANKYRIN REPEAT DOMAIN-CONTAINING PROTEIN 39 HOMOLOG-RELATED"/>
    <property type="match status" value="1"/>
</dbReference>
<dbReference type="InterPro" id="IPR052895">
    <property type="entry name" value="HetReg/Transcr_Mod"/>
</dbReference>
<dbReference type="InterPro" id="IPR010730">
    <property type="entry name" value="HET"/>
</dbReference>
<dbReference type="Proteomes" id="UP000235786">
    <property type="component" value="Unassembled WGS sequence"/>
</dbReference>
<dbReference type="PANTHER" id="PTHR24148:SF73">
    <property type="entry name" value="HET DOMAIN PROTEIN (AFU_ORTHOLOGUE AFUA_8G01020)"/>
    <property type="match status" value="1"/>
</dbReference>
<dbReference type="STRING" id="1149755.A0A2J6SDQ7"/>
<evidence type="ECO:0000313" key="3">
    <source>
        <dbReference type="EMBL" id="PMD48905.1"/>
    </source>
</evidence>
<protein>
    <submittedName>
        <fullName evidence="3">HET-domain-containing protein</fullName>
    </submittedName>
</protein>
<organism evidence="3 4">
    <name type="scientific">Hyaloscypha variabilis (strain UAMH 11265 / GT02V1 / F)</name>
    <name type="common">Meliniomyces variabilis</name>
    <dbReference type="NCBI Taxonomy" id="1149755"/>
    <lineage>
        <taxon>Eukaryota</taxon>
        <taxon>Fungi</taxon>
        <taxon>Dikarya</taxon>
        <taxon>Ascomycota</taxon>
        <taxon>Pezizomycotina</taxon>
        <taxon>Leotiomycetes</taxon>
        <taxon>Helotiales</taxon>
        <taxon>Hyaloscyphaceae</taxon>
        <taxon>Hyaloscypha</taxon>
        <taxon>Hyaloscypha variabilis</taxon>
    </lineage>
</organism>
<evidence type="ECO:0000313" key="4">
    <source>
        <dbReference type="Proteomes" id="UP000235786"/>
    </source>
</evidence>
<evidence type="ECO:0000256" key="1">
    <source>
        <dbReference type="SAM" id="MobiDB-lite"/>
    </source>
</evidence>
<dbReference type="OrthoDB" id="3563732at2759"/>
<proteinExistence type="predicted"/>
<dbReference type="AlphaFoldDB" id="A0A2J6SDQ7"/>
<gene>
    <name evidence="3" type="ORF">L207DRAFT_18881</name>
</gene>
<sequence>MVSDHESTRITALQTNRQPSNEDFDRHSIVRKISLLTMQYYPLDPDLNEIRLMTLLPCVEDQSRVRCTFEHTSLINPPEFCALSYCWGDPNITREITINGSSCQITTNLESALYQLGKKGYTRLWVDAICINQDDKVEKSQQLLWMGSIYRRAKEVVAWLGEEDVISAMVMDYIAPLRHSPTVTGPGSNLEIADFISFLERPYWSRVWIIQELALAKHTTIHCGGRQMSWAQFLSAFRSQERDAKQSASRSLKHLAFVNAKNLIKFHQDASKINPVRFIEALERSSEAKSTDPRDKAFALLELVYDSALYIPVPNYRQSAEDICIAITLSVVGTTSNLDIIPLLGCGCD</sequence>
<evidence type="ECO:0000259" key="2">
    <source>
        <dbReference type="Pfam" id="PF06985"/>
    </source>
</evidence>
<feature type="domain" description="Heterokaryon incompatibility" evidence="2">
    <location>
        <begin position="80"/>
        <end position="212"/>
    </location>
</feature>
<feature type="non-terminal residue" evidence="3">
    <location>
        <position position="349"/>
    </location>
</feature>
<reference evidence="3 4" key="1">
    <citation type="submission" date="2016-04" db="EMBL/GenBank/DDBJ databases">
        <title>A degradative enzymes factory behind the ericoid mycorrhizal symbiosis.</title>
        <authorList>
            <consortium name="DOE Joint Genome Institute"/>
            <person name="Martino E."/>
            <person name="Morin E."/>
            <person name="Grelet G."/>
            <person name="Kuo A."/>
            <person name="Kohler A."/>
            <person name="Daghino S."/>
            <person name="Barry K."/>
            <person name="Choi C."/>
            <person name="Cichocki N."/>
            <person name="Clum A."/>
            <person name="Copeland A."/>
            <person name="Hainaut M."/>
            <person name="Haridas S."/>
            <person name="Labutti K."/>
            <person name="Lindquist E."/>
            <person name="Lipzen A."/>
            <person name="Khouja H.-R."/>
            <person name="Murat C."/>
            <person name="Ohm R."/>
            <person name="Olson A."/>
            <person name="Spatafora J."/>
            <person name="Veneault-Fourrey C."/>
            <person name="Henrissat B."/>
            <person name="Grigoriev I."/>
            <person name="Martin F."/>
            <person name="Perotto S."/>
        </authorList>
    </citation>
    <scope>NUCLEOTIDE SEQUENCE [LARGE SCALE GENOMIC DNA]</scope>
    <source>
        <strain evidence="3 4">F</strain>
    </source>
</reference>